<reference evidence="3" key="1">
    <citation type="submission" date="2019-11" db="EMBL/GenBank/DDBJ databases">
        <authorList>
            <person name="Ren C."/>
            <person name="Wang H."/>
            <person name="Xu Y."/>
        </authorList>
    </citation>
    <scope>NUCLEOTIDE SEQUENCE [LARGE SCALE GENOMIC DNA]</scope>
    <source>
        <strain evidence="3">JNU-WLY1368</strain>
    </source>
</reference>
<gene>
    <name evidence="2" type="ORF">GKP14_03740</name>
</gene>
<protein>
    <recommendedName>
        <fullName evidence="1">Transglutaminase-like domain-containing protein</fullName>
    </recommendedName>
</protein>
<evidence type="ECO:0000313" key="2">
    <source>
        <dbReference type="EMBL" id="QKO30200.1"/>
    </source>
</evidence>
<proteinExistence type="predicted"/>
<dbReference type="InterPro" id="IPR038765">
    <property type="entry name" value="Papain-like_cys_pep_sf"/>
</dbReference>
<name>A0ABX6PV95_9FIRM</name>
<dbReference type="SUPFAM" id="SSF54001">
    <property type="entry name" value="Cysteine proteinases"/>
    <property type="match status" value="1"/>
</dbReference>
<dbReference type="PANTHER" id="PTHR46333">
    <property type="entry name" value="CYTOKINESIS PROTEIN 3"/>
    <property type="match status" value="1"/>
</dbReference>
<dbReference type="Gene3D" id="3.10.620.30">
    <property type="match status" value="1"/>
</dbReference>
<dbReference type="InterPro" id="IPR002931">
    <property type="entry name" value="Transglutaminase-like"/>
</dbReference>
<dbReference type="SMART" id="SM00460">
    <property type="entry name" value="TGc"/>
    <property type="match status" value="1"/>
</dbReference>
<dbReference type="Pfam" id="PF01841">
    <property type="entry name" value="Transglut_core"/>
    <property type="match status" value="1"/>
</dbReference>
<dbReference type="Proteomes" id="UP000509623">
    <property type="component" value="Chromosome"/>
</dbReference>
<evidence type="ECO:0000313" key="3">
    <source>
        <dbReference type="Proteomes" id="UP000509623"/>
    </source>
</evidence>
<accession>A0ABX6PV95</accession>
<keyword evidence="3" id="KW-1185">Reference proteome</keyword>
<feature type="domain" description="Transglutaminase-like" evidence="1">
    <location>
        <begin position="249"/>
        <end position="305"/>
    </location>
</feature>
<sequence>MCSCTGRIFLPIKKEKIFSSLCIGKETESRYNGEVDRIGSGDRSMRKKPVCFLALTLALACLTGCALPETDSVSIPPVQTVSSAAAGQSCTLVSQRGDYNGLPSDSCRRLYQQMLACAGKIADQKEKNGYPLQPAVLYTQLSDKDTQLTVMAFFNDNPQMFWVSNQYTYTYSFTATSVQLYSRVSPTVCSSMQKQLQTAVIRAMAGTSAKQSELEREENIYQALADRCSYANSSAGKEQDWQDYTSYGALVKGKAVCDGYARAMQLLCAEAGLSCRLVNGSSKGAAHIWNLIRIGGKWYHFDGTWMDSSVRTYDYFNLTDTLIRQDHTICPSNGNNAADSNLPMPSASSMDANYYQARAVQLTSLDNNSKKKLATALAQAAASGRTVLALHLGEHLPYRQTVDELFNSMPYFFQSCVAAANRALPGGKKLYYDGMHYSTAEAQRGISIQLTYAKNG</sequence>
<dbReference type="EMBL" id="CP046161">
    <property type="protein sequence ID" value="QKO30200.1"/>
    <property type="molecule type" value="Genomic_DNA"/>
</dbReference>
<evidence type="ECO:0000259" key="1">
    <source>
        <dbReference type="SMART" id="SM00460"/>
    </source>
</evidence>
<dbReference type="PANTHER" id="PTHR46333:SF2">
    <property type="entry name" value="CYTOKINESIS PROTEIN 3"/>
    <property type="match status" value="1"/>
</dbReference>
<organism evidence="2 3">
    <name type="scientific">Caproicibacterium lactatifermentans</name>
    <dbReference type="NCBI Taxonomy" id="2666138"/>
    <lineage>
        <taxon>Bacteria</taxon>
        <taxon>Bacillati</taxon>
        <taxon>Bacillota</taxon>
        <taxon>Clostridia</taxon>
        <taxon>Eubacteriales</taxon>
        <taxon>Oscillospiraceae</taxon>
        <taxon>Caproicibacterium</taxon>
    </lineage>
</organism>
<dbReference type="InterPro" id="IPR052557">
    <property type="entry name" value="CAP/Cytokinesis_protein"/>
</dbReference>